<proteinExistence type="predicted"/>
<gene>
    <name evidence="1" type="ORF">phiAS5_ORF0289</name>
</gene>
<protein>
    <submittedName>
        <fullName evidence="1">Uncharacterized protein</fullName>
    </submittedName>
</protein>
<dbReference type="KEGG" id="vg:9861696"/>
<evidence type="ECO:0000313" key="2">
    <source>
        <dbReference type="Proteomes" id="UP000002236"/>
    </source>
</evidence>
<dbReference type="GeneID" id="9861696"/>
<keyword evidence="2" id="KW-1185">Reference proteome</keyword>
<accession>E1A243</accession>
<name>E1A243_9CAUD</name>
<dbReference type="EMBL" id="HM452126">
    <property type="protein sequence ID" value="ADM80132.1"/>
    <property type="molecule type" value="Genomic_DNA"/>
</dbReference>
<evidence type="ECO:0000313" key="1">
    <source>
        <dbReference type="EMBL" id="ADM80132.1"/>
    </source>
</evidence>
<reference evidence="1 2" key="1">
    <citation type="journal article" date="2012" name="Vet. Microbiol.">
        <title>Complete genome sequence and characterization of a broad-host range T4-like bacteriophage phiAS5 infecting Aeromonas salmonicida subsp. salmonicida.</title>
        <authorList>
            <person name="Kim J.H."/>
            <person name="Son J.S."/>
            <person name="Choi Y.J."/>
            <person name="Choresca C.H.Jr."/>
            <person name="Shin S.P."/>
            <person name="Han J.E."/>
            <person name="Jun J.W."/>
            <person name="Park S.C."/>
        </authorList>
    </citation>
    <scope>NUCLEOTIDE SEQUENCE [LARGE SCALE GENOMIC DNA]</scope>
</reference>
<organism evidence="1 2">
    <name type="scientific">Aeromonas phage phiAS5</name>
    <dbReference type="NCBI Taxonomy" id="879630"/>
    <lineage>
        <taxon>Viruses</taxon>
        <taxon>Duplodnaviria</taxon>
        <taxon>Heunggongvirae</taxon>
        <taxon>Uroviricota</taxon>
        <taxon>Caudoviricetes</taxon>
        <taxon>Pantevenvirales</taxon>
        <taxon>Straboviridae</taxon>
        <taxon>Chrysonvirus</taxon>
        <taxon>Chrysonvirus as5</taxon>
    </lineage>
</organism>
<dbReference type="Proteomes" id="UP000002236">
    <property type="component" value="Segment"/>
</dbReference>
<dbReference type="RefSeq" id="YP_003969578.1">
    <property type="nucleotide sequence ID" value="NC_014636.1"/>
</dbReference>
<dbReference type="OrthoDB" id="27132at10239"/>
<sequence>MFIKKEDSQLILNTVEGLKNNWNGIVDKFENKSNKRALTVKWTFVKVDIEDMTMEVKFETGWNDDFAVCCIDVNIDGVEVSDIIKDIETEIAKHLEHHVKRDAEYVERMNRAKEIEKKQRFEQYKQLKAEFGE</sequence>